<evidence type="ECO:0000313" key="1">
    <source>
        <dbReference type="EMBL" id="QGZ42407.1"/>
    </source>
</evidence>
<sequence>MSFRTLIAAVAVIAVTTGCTINRPTSDDYRQYLANNQGAAKLPAAKVGEQYYLTPATQAHHYEFRSATAGYANVWTVDFGKVLDATMQSPDVIAALGNIKKASDDKAASGNTIVFDLQNYTFKDHGAHVELAIAIRNAQGEVFRKVYKADGDTQGGKMFFAGAFGMKNAVQQSTKLAVDSILTRFLNDVNNTPALSAAK</sequence>
<dbReference type="EMBL" id="VLKW01000008">
    <property type="protein sequence ID" value="TWI44969.1"/>
    <property type="molecule type" value="Genomic_DNA"/>
</dbReference>
<proteinExistence type="predicted"/>
<dbReference type="Proteomes" id="UP000437862">
    <property type="component" value="Chromosome"/>
</dbReference>
<evidence type="ECO:0000313" key="3">
    <source>
        <dbReference type="Proteomes" id="UP000315112"/>
    </source>
</evidence>
<dbReference type="Proteomes" id="UP000315112">
    <property type="component" value="Unassembled WGS sequence"/>
</dbReference>
<protein>
    <recommendedName>
        <fullName evidence="5">Lipoprotein</fullName>
    </recommendedName>
</protein>
<dbReference type="EMBL" id="CP046904">
    <property type="protein sequence ID" value="QGZ42407.1"/>
    <property type="molecule type" value="Genomic_DNA"/>
</dbReference>
<dbReference type="RefSeq" id="WP_145878598.1">
    <property type="nucleotide sequence ID" value="NZ_CP046904.1"/>
</dbReference>
<accession>A0A562PKL3</accession>
<name>A0A562PKL3_9BURK</name>
<dbReference type="PROSITE" id="PS51257">
    <property type="entry name" value="PROKAR_LIPOPROTEIN"/>
    <property type="match status" value="1"/>
</dbReference>
<reference evidence="1 4" key="3">
    <citation type="submission" date="2019-12" db="EMBL/GenBank/DDBJ databases">
        <title>Draft Genome Sequences of Six Type Strains of the Genus Massilia.</title>
        <authorList>
            <person name="Miess H."/>
            <person name="Frediansyah A."/>
            <person name="Goeker M."/>
            <person name="Gross H."/>
        </authorList>
    </citation>
    <scope>NUCLEOTIDE SEQUENCE [LARGE SCALE GENOMIC DNA]</scope>
    <source>
        <strain evidence="1 4">DSM 26639</strain>
    </source>
</reference>
<dbReference type="AlphaFoldDB" id="A0A562PKL3"/>
<organism evidence="2 3">
    <name type="scientific">Pseudoduganella flava</name>
    <dbReference type="NCBI Taxonomy" id="871742"/>
    <lineage>
        <taxon>Bacteria</taxon>
        <taxon>Pseudomonadati</taxon>
        <taxon>Pseudomonadota</taxon>
        <taxon>Betaproteobacteria</taxon>
        <taxon>Burkholderiales</taxon>
        <taxon>Oxalobacteraceae</taxon>
        <taxon>Telluria group</taxon>
        <taxon>Pseudoduganella</taxon>
    </lineage>
</organism>
<evidence type="ECO:0008006" key="5">
    <source>
        <dbReference type="Google" id="ProtNLM"/>
    </source>
</evidence>
<evidence type="ECO:0000313" key="2">
    <source>
        <dbReference type="EMBL" id="TWI44969.1"/>
    </source>
</evidence>
<gene>
    <name evidence="1" type="ORF">GO485_27490</name>
    <name evidence="2" type="ORF">IP92_04144</name>
</gene>
<reference evidence="2 3" key="1">
    <citation type="journal article" date="2015" name="Stand. Genomic Sci.">
        <title>Genomic Encyclopedia of Bacterial and Archaeal Type Strains, Phase III: the genomes of soil and plant-associated and newly described type strains.</title>
        <authorList>
            <person name="Whitman W.B."/>
            <person name="Woyke T."/>
            <person name="Klenk H.P."/>
            <person name="Zhou Y."/>
            <person name="Lilburn T.G."/>
            <person name="Beck B.J."/>
            <person name="De Vos P."/>
            <person name="Vandamme P."/>
            <person name="Eisen J.A."/>
            <person name="Garrity G."/>
            <person name="Hugenholtz P."/>
            <person name="Kyrpides N.C."/>
        </authorList>
    </citation>
    <scope>NUCLEOTIDE SEQUENCE [LARGE SCALE GENOMIC DNA]</scope>
    <source>
        <strain evidence="2 3">CGMCC 1.10685</strain>
    </source>
</reference>
<dbReference type="OrthoDB" id="8772825at2"/>
<evidence type="ECO:0000313" key="4">
    <source>
        <dbReference type="Proteomes" id="UP000437862"/>
    </source>
</evidence>
<keyword evidence="4" id="KW-1185">Reference proteome</keyword>
<reference evidence="2" key="2">
    <citation type="submission" date="2019-07" db="EMBL/GenBank/DDBJ databases">
        <authorList>
            <person name="Whitman W."/>
            <person name="Huntemann M."/>
            <person name="Clum A."/>
            <person name="Pillay M."/>
            <person name="Palaniappan K."/>
            <person name="Varghese N."/>
            <person name="Mikhailova N."/>
            <person name="Stamatis D."/>
            <person name="Reddy T."/>
            <person name="Daum C."/>
            <person name="Shapiro N."/>
            <person name="Ivanova N."/>
            <person name="Kyrpides N."/>
            <person name="Woyke T."/>
        </authorList>
    </citation>
    <scope>NUCLEOTIDE SEQUENCE</scope>
    <source>
        <strain evidence="2">CGMCC 1.10685</strain>
    </source>
</reference>